<dbReference type="GO" id="GO:0005484">
    <property type="term" value="F:SNAP receptor activity"/>
    <property type="evidence" value="ECO:0007669"/>
    <property type="project" value="InterPro"/>
</dbReference>
<evidence type="ECO:0000256" key="10">
    <source>
        <dbReference type="SAM" id="MobiDB-lite"/>
    </source>
</evidence>
<dbReference type="OrthoDB" id="46868at2759"/>
<keyword evidence="14" id="KW-1185">Reference proteome</keyword>
<dbReference type="GO" id="GO:0031201">
    <property type="term" value="C:SNARE complex"/>
    <property type="evidence" value="ECO:0007669"/>
    <property type="project" value="TreeGrafter"/>
</dbReference>
<evidence type="ECO:0000256" key="7">
    <source>
        <dbReference type="ARBA" id="ARBA00023054"/>
    </source>
</evidence>
<dbReference type="EMBL" id="BACD03000024">
    <property type="protein sequence ID" value="GAO49631.1"/>
    <property type="molecule type" value="Genomic_DNA"/>
</dbReference>
<evidence type="ECO:0000256" key="9">
    <source>
        <dbReference type="ARBA" id="ARBA00037934"/>
    </source>
</evidence>
<keyword evidence="5" id="KW-0931">ER-Golgi transport</keyword>
<reference evidence="13 14" key="3">
    <citation type="journal article" date="2015" name="Genome Announc.">
        <title>Draft Genome Sequence of the Archiascomycetous Yeast Saitoella complicata.</title>
        <authorList>
            <person name="Yamauchi K."/>
            <person name="Kondo S."/>
            <person name="Hamamoto M."/>
            <person name="Takahashi Y."/>
            <person name="Ogura Y."/>
            <person name="Hayashi T."/>
            <person name="Nishida H."/>
        </authorList>
    </citation>
    <scope>NUCLEOTIDE SEQUENCE [LARGE SCALE GENOMIC DNA]</scope>
    <source>
        <strain evidence="13 14">NRRL Y-17804</strain>
    </source>
</reference>
<keyword evidence="6 11" id="KW-1133">Transmembrane helix</keyword>
<proteinExistence type="inferred from homology"/>
<evidence type="ECO:0000256" key="2">
    <source>
        <dbReference type="ARBA" id="ARBA00022448"/>
    </source>
</evidence>
<comment type="caution">
    <text evidence="13">The sequence shown here is derived from an EMBL/GenBank/DDBJ whole genome shotgun (WGS) entry which is preliminary data.</text>
</comment>
<dbReference type="InterPro" id="IPR056173">
    <property type="entry name" value="Sec20_C"/>
</dbReference>
<evidence type="ECO:0000313" key="14">
    <source>
        <dbReference type="Proteomes" id="UP000033140"/>
    </source>
</evidence>
<keyword evidence="7" id="KW-0175">Coiled coil</keyword>
<dbReference type="GO" id="GO:0006890">
    <property type="term" value="P:retrograde vesicle-mediated transport, Golgi to endoplasmic reticulum"/>
    <property type="evidence" value="ECO:0007669"/>
    <property type="project" value="InterPro"/>
</dbReference>
<dbReference type="OMA" id="MSNQTAW"/>
<evidence type="ECO:0000256" key="1">
    <source>
        <dbReference type="ARBA" id="ARBA00004163"/>
    </source>
</evidence>
<keyword evidence="2" id="KW-0813">Transport</keyword>
<sequence>MSTKSHLLSTLSAIASTHKSTLTLISRLSKLEGPASVQSELTEAIRGELKEAEDSLAEVVEHISYERDPGTREVLEVKTSKLRDDLKSARIAYRKALLQSKKIFESSARRERELLLGGVAPESAHSSQLKRRGEPPGATSSDQALLTASSSLTTSLHRTHTLLSQSLHQSSLSLEALAQSSHTLTALQERYGAFDRLLGVSRRLVGVLERQDWVDRWCILGGLAFFILTCLWIFYRRVVRRGVKAVAFLTGVGRKGSGGEVVREVVEKVAVVTTTLAEAIEVGGMRGAVTSVLTAIAAEVTGRDEL</sequence>
<evidence type="ECO:0000313" key="13">
    <source>
        <dbReference type="EMBL" id="GAO49631.1"/>
    </source>
</evidence>
<dbReference type="RefSeq" id="XP_019022108.1">
    <property type="nucleotide sequence ID" value="XM_019165608.1"/>
</dbReference>
<feature type="region of interest" description="Disordered" evidence="10">
    <location>
        <begin position="121"/>
        <end position="144"/>
    </location>
</feature>
<dbReference type="PANTHER" id="PTHR12825:SF0">
    <property type="entry name" value="VESICLE TRANSPORT PROTEIN SEC20"/>
    <property type="match status" value="1"/>
</dbReference>
<evidence type="ECO:0000256" key="11">
    <source>
        <dbReference type="SAM" id="Phobius"/>
    </source>
</evidence>
<comment type="similarity">
    <text evidence="9">Belongs to the SEC20 family.</text>
</comment>
<keyword evidence="3 11" id="KW-0812">Transmembrane</keyword>
<evidence type="ECO:0000256" key="8">
    <source>
        <dbReference type="ARBA" id="ARBA00023136"/>
    </source>
</evidence>
<dbReference type="GO" id="GO:0005789">
    <property type="term" value="C:endoplasmic reticulum membrane"/>
    <property type="evidence" value="ECO:0007669"/>
    <property type="project" value="UniProtKB-SubCell"/>
</dbReference>
<reference evidence="13 14" key="1">
    <citation type="journal article" date="2011" name="J. Gen. Appl. Microbiol.">
        <title>Draft genome sequencing of the enigmatic yeast Saitoella complicata.</title>
        <authorList>
            <person name="Nishida H."/>
            <person name="Hamamoto M."/>
            <person name="Sugiyama J."/>
        </authorList>
    </citation>
    <scope>NUCLEOTIDE SEQUENCE [LARGE SCALE GENOMIC DNA]</scope>
    <source>
        <strain evidence="13 14">NRRL Y-17804</strain>
    </source>
</reference>
<feature type="transmembrane region" description="Helical" evidence="11">
    <location>
        <begin position="213"/>
        <end position="235"/>
    </location>
</feature>
<organism evidence="13 14">
    <name type="scientific">Saitoella complicata (strain BCRC 22490 / CBS 7301 / JCM 7358 / NBRC 10748 / NRRL Y-17804)</name>
    <dbReference type="NCBI Taxonomy" id="698492"/>
    <lineage>
        <taxon>Eukaryota</taxon>
        <taxon>Fungi</taxon>
        <taxon>Dikarya</taxon>
        <taxon>Ascomycota</taxon>
        <taxon>Taphrinomycotina</taxon>
        <taxon>Taphrinomycotina incertae sedis</taxon>
        <taxon>Saitoella</taxon>
    </lineage>
</organism>
<dbReference type="Pfam" id="PF03908">
    <property type="entry name" value="Sec20"/>
    <property type="match status" value="1"/>
</dbReference>
<comment type="subcellular location">
    <subcellularLocation>
        <location evidence="1">Endoplasmic reticulum membrane</location>
        <topology evidence="1">Single-pass type IV membrane protein</topology>
    </subcellularLocation>
</comment>
<protein>
    <recommendedName>
        <fullName evidence="12">Sec20 C-terminal domain-containing protein</fullName>
    </recommendedName>
</protein>
<feature type="domain" description="Sec20 C-terminal" evidence="12">
    <location>
        <begin position="149"/>
        <end position="238"/>
    </location>
</feature>
<dbReference type="PANTHER" id="PTHR12825">
    <property type="entry name" value="BNIP1-RELATED"/>
    <property type="match status" value="1"/>
</dbReference>
<reference evidence="13 14" key="2">
    <citation type="journal article" date="2014" name="J. Gen. Appl. Microbiol.">
        <title>The early diverging ascomycetous budding yeast Saitoella complicata has three histone deacetylases belonging to the Clr6, Hos2, and Rpd3 lineages.</title>
        <authorList>
            <person name="Nishida H."/>
            <person name="Matsumoto T."/>
            <person name="Kondo S."/>
            <person name="Hamamoto M."/>
            <person name="Yoshikawa H."/>
        </authorList>
    </citation>
    <scope>NUCLEOTIDE SEQUENCE [LARGE SCALE GENOMIC DNA]</scope>
    <source>
        <strain evidence="13 14">NRRL Y-17804</strain>
    </source>
</reference>
<name>A0A0E9NIX3_SAICN</name>
<evidence type="ECO:0000256" key="6">
    <source>
        <dbReference type="ARBA" id="ARBA00022989"/>
    </source>
</evidence>
<evidence type="ECO:0000256" key="4">
    <source>
        <dbReference type="ARBA" id="ARBA00022824"/>
    </source>
</evidence>
<evidence type="ECO:0000259" key="12">
    <source>
        <dbReference type="Pfam" id="PF03908"/>
    </source>
</evidence>
<gene>
    <name evidence="13" type="ORF">G7K_3780-t1</name>
</gene>
<dbReference type="AlphaFoldDB" id="A0A0E9NIX3"/>
<evidence type="ECO:0000256" key="5">
    <source>
        <dbReference type="ARBA" id="ARBA00022892"/>
    </source>
</evidence>
<keyword evidence="4" id="KW-0256">Endoplasmic reticulum</keyword>
<keyword evidence="8 11" id="KW-0472">Membrane</keyword>
<dbReference type="STRING" id="698492.A0A0E9NIX3"/>
<dbReference type="InterPro" id="IPR005606">
    <property type="entry name" value="Sec20"/>
</dbReference>
<evidence type="ECO:0000256" key="3">
    <source>
        <dbReference type="ARBA" id="ARBA00022692"/>
    </source>
</evidence>
<accession>A0A0E9NIX3</accession>
<dbReference type="Proteomes" id="UP000033140">
    <property type="component" value="Unassembled WGS sequence"/>
</dbReference>